<dbReference type="InterPro" id="IPR024997">
    <property type="entry name" value="DUF3892"/>
</dbReference>
<dbReference type="RefSeq" id="WP_132166969.1">
    <property type="nucleotide sequence ID" value="NZ_SMKX01000022.1"/>
</dbReference>
<accession>A0A4R4ZPL9</accession>
<name>A0A4R4ZPL9_9ACTN</name>
<comment type="caution">
    <text evidence="2">The sequence shown here is derived from an EMBL/GenBank/DDBJ whole genome shotgun (WGS) entry which is preliminary data.</text>
</comment>
<dbReference type="OrthoDB" id="3825317at2"/>
<organism evidence="2 3">
    <name type="scientific">Kribbella antibiotica</name>
    <dbReference type="NCBI Taxonomy" id="190195"/>
    <lineage>
        <taxon>Bacteria</taxon>
        <taxon>Bacillati</taxon>
        <taxon>Actinomycetota</taxon>
        <taxon>Actinomycetes</taxon>
        <taxon>Propionibacteriales</taxon>
        <taxon>Kribbellaceae</taxon>
        <taxon>Kribbella</taxon>
    </lineage>
</organism>
<reference evidence="2 3" key="1">
    <citation type="submission" date="2019-03" db="EMBL/GenBank/DDBJ databases">
        <title>Draft genome sequences of novel Actinobacteria.</title>
        <authorList>
            <person name="Sahin N."/>
            <person name="Ay H."/>
            <person name="Saygin H."/>
        </authorList>
    </citation>
    <scope>NUCLEOTIDE SEQUENCE [LARGE SCALE GENOMIC DNA]</scope>
    <source>
        <strain evidence="2 3">JCM 13523</strain>
    </source>
</reference>
<dbReference type="Proteomes" id="UP000295124">
    <property type="component" value="Unassembled WGS sequence"/>
</dbReference>
<evidence type="ECO:0000256" key="1">
    <source>
        <dbReference type="SAM" id="MobiDB-lite"/>
    </source>
</evidence>
<sequence>MSLASYPAVTVTAVAMSQEREDLRGIARVQWSAPHGGLEESSIEDVIRWLEHGGGIAYVGEPDGRRGPRIRAVGQSMQRYIRSNPDDETADALLTLPRIDSATPPDRRSRSRRAARQPGWLWPTARRARPAM</sequence>
<gene>
    <name evidence="2" type="ORF">E1263_10200</name>
</gene>
<evidence type="ECO:0000313" key="2">
    <source>
        <dbReference type="EMBL" id="TDD60645.1"/>
    </source>
</evidence>
<keyword evidence="3" id="KW-1185">Reference proteome</keyword>
<protein>
    <submittedName>
        <fullName evidence="2">DUF3892 domain-containing protein</fullName>
    </submittedName>
</protein>
<evidence type="ECO:0000313" key="3">
    <source>
        <dbReference type="Proteomes" id="UP000295124"/>
    </source>
</evidence>
<dbReference type="AlphaFoldDB" id="A0A4R4ZPL9"/>
<dbReference type="Pfam" id="PF13031">
    <property type="entry name" value="DUF3892"/>
    <property type="match status" value="1"/>
</dbReference>
<proteinExistence type="predicted"/>
<feature type="region of interest" description="Disordered" evidence="1">
    <location>
        <begin position="94"/>
        <end position="132"/>
    </location>
</feature>
<dbReference type="EMBL" id="SMKX01000022">
    <property type="protein sequence ID" value="TDD60645.1"/>
    <property type="molecule type" value="Genomic_DNA"/>
</dbReference>